<sequence length="153" mass="16846">MAKMTKAQREWRPGQPKKPRSTRVMFASTVLSLEAFVVLFATLAIYGLNRETLNPVLIIGSGVTVAIICIMTCALLKKPLGYAIGWLLQLMLIFSGFLLTEMFFIGAAFAVTWWYAVSKGHAMDVESARRLREQAAWDAAHPEPDSGTGVAQP</sequence>
<keyword evidence="2" id="KW-0812">Transmembrane</keyword>
<keyword evidence="4" id="KW-1185">Reference proteome</keyword>
<keyword evidence="2" id="KW-1133">Transmembrane helix</keyword>
<dbReference type="EMBL" id="JAAWVT010000003">
    <property type="protein sequence ID" value="NKG20740.1"/>
    <property type="molecule type" value="Genomic_DNA"/>
</dbReference>
<evidence type="ECO:0000256" key="2">
    <source>
        <dbReference type="SAM" id="Phobius"/>
    </source>
</evidence>
<evidence type="ECO:0000313" key="4">
    <source>
        <dbReference type="Proteomes" id="UP000746595"/>
    </source>
</evidence>
<accession>A0ABX1G3C6</accession>
<reference evidence="3 4" key="1">
    <citation type="submission" date="2020-04" db="EMBL/GenBank/DDBJ databases">
        <title>Paeniglutamicibacter sp. ANT13_2, a novel actinomycete isolated from sediment in Antarctica.</title>
        <authorList>
            <person name="Sakdapetsiri C."/>
            <person name="Pinyakong O."/>
        </authorList>
    </citation>
    <scope>NUCLEOTIDE SEQUENCE [LARGE SCALE GENOMIC DNA]</scope>
    <source>
        <strain evidence="3 4">ANT13_2</strain>
    </source>
</reference>
<feature type="region of interest" description="Disordered" evidence="1">
    <location>
        <begin position="1"/>
        <end position="20"/>
    </location>
</feature>
<keyword evidence="2" id="KW-0472">Membrane</keyword>
<proteinExistence type="predicted"/>
<comment type="caution">
    <text evidence="3">The sequence shown here is derived from an EMBL/GenBank/DDBJ whole genome shotgun (WGS) entry which is preliminary data.</text>
</comment>
<protein>
    <submittedName>
        <fullName evidence="3">DUF4233 domain-containing protein</fullName>
    </submittedName>
</protein>
<feature type="transmembrane region" description="Helical" evidence="2">
    <location>
        <begin position="52"/>
        <end position="76"/>
    </location>
</feature>
<dbReference type="Proteomes" id="UP000746595">
    <property type="component" value="Unassembled WGS sequence"/>
</dbReference>
<dbReference type="Pfam" id="PF14017">
    <property type="entry name" value="DUF4233"/>
    <property type="match status" value="1"/>
</dbReference>
<feature type="transmembrane region" description="Helical" evidence="2">
    <location>
        <begin position="21"/>
        <end position="46"/>
    </location>
</feature>
<gene>
    <name evidence="3" type="ORF">HED64_08480</name>
</gene>
<feature type="transmembrane region" description="Helical" evidence="2">
    <location>
        <begin position="88"/>
        <end position="116"/>
    </location>
</feature>
<organism evidence="3 4">
    <name type="scientific">Paeniglutamicibacter terrestris</name>
    <dbReference type="NCBI Taxonomy" id="2723403"/>
    <lineage>
        <taxon>Bacteria</taxon>
        <taxon>Bacillati</taxon>
        <taxon>Actinomycetota</taxon>
        <taxon>Actinomycetes</taxon>
        <taxon>Micrococcales</taxon>
        <taxon>Micrococcaceae</taxon>
        <taxon>Paeniglutamicibacter</taxon>
    </lineage>
</organism>
<evidence type="ECO:0000256" key="1">
    <source>
        <dbReference type="SAM" id="MobiDB-lite"/>
    </source>
</evidence>
<evidence type="ECO:0000313" key="3">
    <source>
        <dbReference type="EMBL" id="NKG20740.1"/>
    </source>
</evidence>
<dbReference type="RefSeq" id="WP_168151608.1">
    <property type="nucleotide sequence ID" value="NZ_JAAWVT010000003.1"/>
</dbReference>
<name>A0ABX1G3C6_9MICC</name>
<dbReference type="InterPro" id="IPR025327">
    <property type="entry name" value="DUF4233"/>
</dbReference>